<dbReference type="Pfam" id="PF02321">
    <property type="entry name" value="OEP"/>
    <property type="match status" value="2"/>
</dbReference>
<name>A0A518IIT5_9PLAN</name>
<proteinExistence type="inferred from homology"/>
<evidence type="ECO:0000313" key="4">
    <source>
        <dbReference type="Proteomes" id="UP000318313"/>
    </source>
</evidence>
<dbReference type="Proteomes" id="UP000318313">
    <property type="component" value="Chromosome"/>
</dbReference>
<gene>
    <name evidence="3" type="primary">czcC_2</name>
    <name evidence="3" type="ORF">Enr17x_50820</name>
</gene>
<dbReference type="PROSITE" id="PS51257">
    <property type="entry name" value="PROKAR_LIPOPROTEIN"/>
    <property type="match status" value="1"/>
</dbReference>
<feature type="region of interest" description="Disordered" evidence="2">
    <location>
        <begin position="56"/>
        <end position="85"/>
    </location>
</feature>
<comment type="similarity">
    <text evidence="1">Belongs to the outer membrane factor (OMF) (TC 1.B.17) family.</text>
</comment>
<accession>A0A518IIT5</accession>
<dbReference type="EMBL" id="CP037452">
    <property type="protein sequence ID" value="QDV53012.1"/>
    <property type="molecule type" value="Genomic_DNA"/>
</dbReference>
<sequence length="521" mass="57653">MRKYDADKEVAVNGEISIAVLAVMVFASGCATGPERHASKSQDLKQSVDRVSELEEKPFRLALEDEDDFTAPTEHSESKTRQVDHEEEIALPVAPAESILLPAPDDSLPAPASEHHAVMSLATLEQMALSNNPTLIQAMAQVDAASGAAYQAGLYPNPVVGYASDQIGIAGTAGELQGAYISQEFVTGGKLQLSRAKWSQATCIAETNLSAQYERVLNDVRIHFYQCLAAQQHVEIQKQLVTNAKDHMQTHKEMLNLGQTNMAGFLQSEVDLSQNQLNLQKAENNLDQAWRNLMAMVGTPEITRSTLSGSLEPTEEKLDWDSAFHHLLQNSPELIAAGEKIHHDEITVERERVQPIPNILVDVDFGHNFETDNSVAGVTAGIALPIFDNNSGTIDQAQADLNRSRADVKRLELTLSMKLAEKYRDYQTAWQHIQAYQNEMLPKARRAHEMLYDSYYKRRAAWLDVLLAQRRSLELQQQYVDALLAYCETDIVIRGMLLTGGLTQPPAPLSGGHIDAVPKPR</sequence>
<dbReference type="GO" id="GO:0015562">
    <property type="term" value="F:efflux transmembrane transporter activity"/>
    <property type="evidence" value="ECO:0007669"/>
    <property type="project" value="InterPro"/>
</dbReference>
<dbReference type="PANTHER" id="PTHR30203:SF24">
    <property type="entry name" value="BLR4935 PROTEIN"/>
    <property type="match status" value="1"/>
</dbReference>
<dbReference type="Gene3D" id="1.20.1600.10">
    <property type="entry name" value="Outer membrane efflux proteins (OEP)"/>
    <property type="match status" value="1"/>
</dbReference>
<reference evidence="3 4" key="1">
    <citation type="submission" date="2019-03" db="EMBL/GenBank/DDBJ databases">
        <title>Deep-cultivation of Planctomycetes and their phenomic and genomic characterization uncovers novel biology.</title>
        <authorList>
            <person name="Wiegand S."/>
            <person name="Jogler M."/>
            <person name="Boedeker C."/>
            <person name="Pinto D."/>
            <person name="Vollmers J."/>
            <person name="Rivas-Marin E."/>
            <person name="Kohn T."/>
            <person name="Peeters S.H."/>
            <person name="Heuer A."/>
            <person name="Rast P."/>
            <person name="Oberbeckmann S."/>
            <person name="Bunk B."/>
            <person name="Jeske O."/>
            <person name="Meyerdierks A."/>
            <person name="Storesund J.E."/>
            <person name="Kallscheuer N."/>
            <person name="Luecker S."/>
            <person name="Lage O.M."/>
            <person name="Pohl T."/>
            <person name="Merkel B.J."/>
            <person name="Hornburger P."/>
            <person name="Mueller R.-W."/>
            <person name="Bruemmer F."/>
            <person name="Labrenz M."/>
            <person name="Spormann A.M."/>
            <person name="Op den Camp H."/>
            <person name="Overmann J."/>
            <person name="Amann R."/>
            <person name="Jetten M.S.M."/>
            <person name="Mascher T."/>
            <person name="Medema M.H."/>
            <person name="Devos D.P."/>
            <person name="Kaster A.-K."/>
            <person name="Ovreas L."/>
            <person name="Rohde M."/>
            <person name="Galperin M.Y."/>
            <person name="Jogler C."/>
        </authorList>
    </citation>
    <scope>NUCLEOTIDE SEQUENCE [LARGE SCALE GENOMIC DNA]</scope>
    <source>
        <strain evidence="3 4">Enr17</strain>
    </source>
</reference>
<dbReference type="OrthoDB" id="5757211at2"/>
<dbReference type="InterPro" id="IPR010131">
    <property type="entry name" value="MdtP/NodT-like"/>
</dbReference>
<dbReference type="KEGG" id="gfm:Enr17x_50820"/>
<evidence type="ECO:0000313" key="3">
    <source>
        <dbReference type="EMBL" id="QDV53012.1"/>
    </source>
</evidence>
<feature type="compositionally biased region" description="Basic and acidic residues" evidence="2">
    <location>
        <begin position="74"/>
        <end position="84"/>
    </location>
</feature>
<dbReference type="AlphaFoldDB" id="A0A518IIT5"/>
<dbReference type="PANTHER" id="PTHR30203">
    <property type="entry name" value="OUTER MEMBRANE CATION EFFLUX PROTEIN"/>
    <property type="match status" value="1"/>
</dbReference>
<evidence type="ECO:0000256" key="1">
    <source>
        <dbReference type="ARBA" id="ARBA00007613"/>
    </source>
</evidence>
<dbReference type="SUPFAM" id="SSF56954">
    <property type="entry name" value="Outer membrane efflux proteins (OEP)"/>
    <property type="match status" value="1"/>
</dbReference>
<protein>
    <submittedName>
        <fullName evidence="3">Cobalt-zinc-cadmium resistance protein CzcC</fullName>
    </submittedName>
</protein>
<evidence type="ECO:0000256" key="2">
    <source>
        <dbReference type="SAM" id="MobiDB-lite"/>
    </source>
</evidence>
<organism evidence="3 4">
    <name type="scientific">Gimesia fumaroli</name>
    <dbReference type="NCBI Taxonomy" id="2527976"/>
    <lineage>
        <taxon>Bacteria</taxon>
        <taxon>Pseudomonadati</taxon>
        <taxon>Planctomycetota</taxon>
        <taxon>Planctomycetia</taxon>
        <taxon>Planctomycetales</taxon>
        <taxon>Planctomycetaceae</taxon>
        <taxon>Gimesia</taxon>
    </lineage>
</organism>
<dbReference type="InterPro" id="IPR003423">
    <property type="entry name" value="OMP_efflux"/>
</dbReference>
<keyword evidence="4" id="KW-1185">Reference proteome</keyword>